<dbReference type="EMBL" id="JFGV01000043">
    <property type="protein sequence ID" value="EYU14579.1"/>
    <property type="molecule type" value="Genomic_DNA"/>
</dbReference>
<dbReference type="NCBIfam" id="TIGR03357">
    <property type="entry name" value="VI_zyme"/>
    <property type="match status" value="1"/>
</dbReference>
<evidence type="ECO:0000259" key="1">
    <source>
        <dbReference type="Pfam" id="PF04965"/>
    </source>
</evidence>
<accession>A0A022PGB2</accession>
<dbReference type="PANTHER" id="PTHR38595">
    <property type="entry name" value="CYTOPLASMIC PROTEIN-RELATED"/>
    <property type="match status" value="1"/>
</dbReference>
<dbReference type="InterPro" id="IPR017737">
    <property type="entry name" value="TssE1-like"/>
</dbReference>
<dbReference type="SUPFAM" id="SSF160719">
    <property type="entry name" value="gpW/gp25-like"/>
    <property type="match status" value="1"/>
</dbReference>
<protein>
    <submittedName>
        <fullName evidence="2">Type VI secretion system lysozyme-like protein</fullName>
    </submittedName>
</protein>
<comment type="caution">
    <text evidence="2">The sequence shown here is derived from an EMBL/GenBank/DDBJ whole genome shotgun (WGS) entry which is preliminary data.</text>
</comment>
<sequence>MAALYSWNREGSASLFERIQGKNSGSSRQSRMRELLNSIKRHLNHVLNTHPGACQSAADLGVIDLNDATTTATDFKQSIEQAIVHCITNYEPRISSVTVSAIHDDSDPLLLRFHISAQVSLDDIHDAVEFNIQLDNNRRYCLERTQ</sequence>
<dbReference type="InterPro" id="IPR007048">
    <property type="entry name" value="IraD/Gp25-like"/>
</dbReference>
<evidence type="ECO:0000313" key="2">
    <source>
        <dbReference type="EMBL" id="EYU14579.1"/>
    </source>
</evidence>
<proteinExistence type="predicted"/>
<reference evidence="2 3" key="1">
    <citation type="submission" date="2014-03" db="EMBL/GenBank/DDBJ databases">
        <title>Draft Genome of Photorhabdus luminescens BA1, an Egyptian Isolate.</title>
        <authorList>
            <person name="Ghazal S."/>
            <person name="Hurst S.G.IV."/>
            <person name="Morris K."/>
            <person name="Thomas K."/>
            <person name="Tisa L.S."/>
        </authorList>
    </citation>
    <scope>NUCLEOTIDE SEQUENCE [LARGE SCALE GENOMIC DNA]</scope>
    <source>
        <strain evidence="2 3">BA1</strain>
    </source>
</reference>
<dbReference type="Proteomes" id="UP000023464">
    <property type="component" value="Unassembled WGS sequence"/>
</dbReference>
<dbReference type="InterPro" id="IPR053176">
    <property type="entry name" value="T6SS_TssE1-like"/>
</dbReference>
<gene>
    <name evidence="2" type="ORF">BA1DRAFT_02864</name>
</gene>
<organism evidence="2 3">
    <name type="scientific">Photorhabdus aegyptia</name>
    <dbReference type="NCBI Taxonomy" id="2805098"/>
    <lineage>
        <taxon>Bacteria</taxon>
        <taxon>Pseudomonadati</taxon>
        <taxon>Pseudomonadota</taxon>
        <taxon>Gammaproteobacteria</taxon>
        <taxon>Enterobacterales</taxon>
        <taxon>Morganellaceae</taxon>
        <taxon>Photorhabdus</taxon>
    </lineage>
</organism>
<dbReference type="AlphaFoldDB" id="A0A022PGB2"/>
<dbReference type="PANTHER" id="PTHR38595:SF2">
    <property type="entry name" value="TYPE VI SECRETION SYSTEM BASEPLATE SUBUNIT TSSE"/>
    <property type="match status" value="1"/>
</dbReference>
<feature type="domain" description="IraD/Gp25-like" evidence="1">
    <location>
        <begin position="34"/>
        <end position="121"/>
    </location>
</feature>
<dbReference type="RefSeq" id="WP_036780201.1">
    <property type="nucleotide sequence ID" value="NZ_CAWLTM010000072.1"/>
</dbReference>
<keyword evidence="3" id="KW-1185">Reference proteome</keyword>
<evidence type="ECO:0000313" key="3">
    <source>
        <dbReference type="Proteomes" id="UP000023464"/>
    </source>
</evidence>
<dbReference type="Pfam" id="PF04965">
    <property type="entry name" value="GPW_gp25"/>
    <property type="match status" value="1"/>
</dbReference>
<dbReference type="PATRIC" id="fig|1393736.3.peg.2932"/>
<dbReference type="Gene3D" id="3.10.450.40">
    <property type="match status" value="1"/>
</dbReference>
<name>A0A022PGB2_9GAMM</name>